<sequence length="205" mass="23803">MPMPVRESKRCDSFLGSPLAIRDHSVLGFYRQVSVCFSKCLTSGCTNRFTGYYVYSKFRFKSNWQLFYRLSTYSTHSTRLCTFLQTCRNFSQLECRYRTCRVELSAPISLRRQATGFITLYLRNGSPSGFFQIRLASKRKESLENTILRAMSSRSKGKMLGKVRRVIRVCPFALVVDNREIELSHLRTTMDGINIKMRKFSLCEG</sequence>
<gene>
    <name evidence="1" type="ORF">PHYEVI_LOCUS6597</name>
</gene>
<dbReference type="Proteomes" id="UP001153712">
    <property type="component" value="Chromosome 3"/>
</dbReference>
<name>A0A9P0GQX8_PHYSR</name>
<accession>A0A9P0GQX8</accession>
<evidence type="ECO:0000313" key="1">
    <source>
        <dbReference type="EMBL" id="CAH1181560.1"/>
    </source>
</evidence>
<evidence type="ECO:0000313" key="2">
    <source>
        <dbReference type="Proteomes" id="UP001153712"/>
    </source>
</evidence>
<organism evidence="1 2">
    <name type="scientific">Phyllotreta striolata</name>
    <name type="common">Striped flea beetle</name>
    <name type="synonym">Crioceris striolata</name>
    <dbReference type="NCBI Taxonomy" id="444603"/>
    <lineage>
        <taxon>Eukaryota</taxon>
        <taxon>Metazoa</taxon>
        <taxon>Ecdysozoa</taxon>
        <taxon>Arthropoda</taxon>
        <taxon>Hexapoda</taxon>
        <taxon>Insecta</taxon>
        <taxon>Pterygota</taxon>
        <taxon>Neoptera</taxon>
        <taxon>Endopterygota</taxon>
        <taxon>Coleoptera</taxon>
        <taxon>Polyphaga</taxon>
        <taxon>Cucujiformia</taxon>
        <taxon>Chrysomeloidea</taxon>
        <taxon>Chrysomelidae</taxon>
        <taxon>Galerucinae</taxon>
        <taxon>Alticini</taxon>
        <taxon>Phyllotreta</taxon>
    </lineage>
</organism>
<proteinExistence type="predicted"/>
<protein>
    <submittedName>
        <fullName evidence="1">Uncharacterized protein</fullName>
    </submittedName>
</protein>
<dbReference type="EMBL" id="OU900096">
    <property type="protein sequence ID" value="CAH1181560.1"/>
    <property type="molecule type" value="Genomic_DNA"/>
</dbReference>
<keyword evidence="2" id="KW-1185">Reference proteome</keyword>
<reference evidence="1" key="1">
    <citation type="submission" date="2022-01" db="EMBL/GenBank/DDBJ databases">
        <authorList>
            <person name="King R."/>
        </authorList>
    </citation>
    <scope>NUCLEOTIDE SEQUENCE</scope>
</reference>
<dbReference type="AlphaFoldDB" id="A0A9P0GQX8"/>